<comment type="caution">
    <text evidence="1">The sequence shown here is derived from an EMBL/GenBank/DDBJ whole genome shotgun (WGS) entry which is preliminary data.</text>
</comment>
<protein>
    <submittedName>
        <fullName evidence="1">Uncharacterized protein</fullName>
    </submittedName>
</protein>
<organism evidence="1 2">
    <name type="scientific">Colletotrichum gloeosporioides (strain Cg-14)</name>
    <name type="common">Anthracnose fungus</name>
    <name type="synonym">Glomerella cingulata</name>
    <dbReference type="NCBI Taxonomy" id="1237896"/>
    <lineage>
        <taxon>Eukaryota</taxon>
        <taxon>Fungi</taxon>
        <taxon>Dikarya</taxon>
        <taxon>Ascomycota</taxon>
        <taxon>Pezizomycotina</taxon>
        <taxon>Sordariomycetes</taxon>
        <taxon>Hypocreomycetidae</taxon>
        <taxon>Glomerellales</taxon>
        <taxon>Glomerellaceae</taxon>
        <taxon>Colletotrichum</taxon>
        <taxon>Colletotrichum gloeosporioides species complex</taxon>
    </lineage>
</organism>
<proteinExistence type="predicted"/>
<evidence type="ECO:0000313" key="2">
    <source>
        <dbReference type="Proteomes" id="UP000015530"/>
    </source>
</evidence>
<dbReference type="Proteomes" id="UP000015530">
    <property type="component" value="Unassembled WGS sequence"/>
</dbReference>
<reference evidence="2" key="1">
    <citation type="journal article" date="2013" name="Mol. Plant Microbe Interact.">
        <title>Global aspects of pacC regulation of pathogenicity genes in Colletotrichum gloeosporioides as revealed by transcriptome analysis.</title>
        <authorList>
            <person name="Alkan N."/>
            <person name="Meng X."/>
            <person name="Friedlander G."/>
            <person name="Reuveni E."/>
            <person name="Sukno S."/>
            <person name="Sherman A."/>
            <person name="Thon M."/>
            <person name="Fluhr R."/>
            <person name="Prusky D."/>
        </authorList>
    </citation>
    <scope>NUCLEOTIDE SEQUENCE [LARGE SCALE GENOMIC DNA]</scope>
    <source>
        <strain evidence="2">Cg-14</strain>
    </source>
</reference>
<dbReference type="EMBL" id="AMYD01004346">
    <property type="protein sequence ID" value="EQB43311.1"/>
    <property type="molecule type" value="Genomic_DNA"/>
</dbReference>
<sequence>MDRPGIFQQ</sequence>
<dbReference type="HOGENOM" id="CLU_3438911_0_0_1"/>
<gene>
    <name evidence="1" type="ORF">CGLO_18044</name>
</gene>
<accession>T0KVE7</accession>
<name>T0KVE7_COLGC</name>
<evidence type="ECO:0000313" key="1">
    <source>
        <dbReference type="EMBL" id="EQB43311.1"/>
    </source>
</evidence>